<sequence>MLRSENKENLPGCNTFTLPGVAKSPSKAVVRHELSSAARPRGEGTMHPEGTRALVVPNSGDRAQSLEKRLIWEALGALPQNTFVLLSVLAAFPDDEALVRASLTHLLVQSVQVAAYHAGAHHEGAVENGAVCTDTRPAMAILRRFGNQGSIYALIESLYTRWSNQDSQILRLLCGLVFDLSTAPEGRAALAARTLLLERLCAAIAASLSSLERPSPSPVTTNSGLSDSLHLLYYALGALGNLAAAGEPALAVLKTHLLLFTSCIRFGVAQGAAIFDQVSVKTSFAHHPMHAILVMKLLRECLRLLLNMLCNEEAAIAPCLLEQGLLAPLEQMLTWPVHNECRTERRHAETAQEADNGFEMSAANETAAVLEDAAARIKPMVARLHLHLIRFQSMQFVQETILVASSLGQVKADAEQVQCDESPDSSPQPWGVAVIFAVAFLGAAWHVGVHITQHHRGFQ</sequence>
<feature type="transmembrane region" description="Helical" evidence="1">
    <location>
        <begin position="430"/>
        <end position="449"/>
    </location>
</feature>
<dbReference type="OrthoDB" id="10635471at2759"/>
<organism evidence="2 3">
    <name type="scientific">Cyanidiococcus yangmingshanensis</name>
    <dbReference type="NCBI Taxonomy" id="2690220"/>
    <lineage>
        <taxon>Eukaryota</taxon>
        <taxon>Rhodophyta</taxon>
        <taxon>Bangiophyceae</taxon>
        <taxon>Cyanidiales</taxon>
        <taxon>Cyanidiaceae</taxon>
        <taxon>Cyanidiococcus</taxon>
    </lineage>
</organism>
<dbReference type="Proteomes" id="UP000530660">
    <property type="component" value="Unassembled WGS sequence"/>
</dbReference>
<dbReference type="EMBL" id="VWRR01000005">
    <property type="protein sequence ID" value="KAF6003775.1"/>
    <property type="molecule type" value="Genomic_DNA"/>
</dbReference>
<name>A0A7J7IKW9_9RHOD</name>
<keyword evidence="1" id="KW-0812">Transmembrane</keyword>
<evidence type="ECO:0000313" key="2">
    <source>
        <dbReference type="EMBL" id="KAF6003775.1"/>
    </source>
</evidence>
<proteinExistence type="predicted"/>
<evidence type="ECO:0000313" key="3">
    <source>
        <dbReference type="Proteomes" id="UP000530660"/>
    </source>
</evidence>
<protein>
    <submittedName>
        <fullName evidence="2">Uncharacterized protein</fullName>
    </submittedName>
</protein>
<accession>A0A7J7IKW9</accession>
<gene>
    <name evidence="2" type="ORF">F1559_001177</name>
</gene>
<comment type="caution">
    <text evidence="2">The sequence shown here is derived from an EMBL/GenBank/DDBJ whole genome shotgun (WGS) entry which is preliminary data.</text>
</comment>
<evidence type="ECO:0000256" key="1">
    <source>
        <dbReference type="SAM" id="Phobius"/>
    </source>
</evidence>
<keyword evidence="3" id="KW-1185">Reference proteome</keyword>
<keyword evidence="1" id="KW-0472">Membrane</keyword>
<dbReference type="AlphaFoldDB" id="A0A7J7IKW9"/>
<keyword evidence="1" id="KW-1133">Transmembrane helix</keyword>
<reference evidence="2 3" key="1">
    <citation type="journal article" date="2020" name="J. Phycol.">
        <title>Comparative genome analysis reveals Cyanidiococcus gen. nov., a new extremophilic red algal genus sister to Cyanidioschyzon (Cyanidioschyzonaceae, Rhodophyta).</title>
        <authorList>
            <person name="Liu S.-L."/>
            <person name="Chiang Y.-R."/>
            <person name="Yoon H.S."/>
            <person name="Fu H.-Y."/>
        </authorList>
    </citation>
    <scope>NUCLEOTIDE SEQUENCE [LARGE SCALE GENOMIC DNA]</scope>
    <source>
        <strain evidence="2 3">THAL066</strain>
    </source>
</reference>